<evidence type="ECO:0000313" key="10">
    <source>
        <dbReference type="Proteomes" id="UP000198656"/>
    </source>
</evidence>
<accession>A0A1G7X479</accession>
<comment type="cofactor">
    <cofactor evidence="1">
        <name>Mg(2+)</name>
        <dbReference type="ChEBI" id="CHEBI:18420"/>
    </cofactor>
</comment>
<evidence type="ECO:0000256" key="2">
    <source>
        <dbReference type="ARBA" id="ARBA00022723"/>
    </source>
</evidence>
<dbReference type="SUPFAM" id="SSF81271">
    <property type="entry name" value="TGS-like"/>
    <property type="match status" value="1"/>
</dbReference>
<feature type="domain" description="TGS" evidence="8">
    <location>
        <begin position="281"/>
        <end position="364"/>
    </location>
</feature>
<dbReference type="InterPro" id="IPR012676">
    <property type="entry name" value="TGS-like"/>
</dbReference>
<keyword evidence="5" id="KW-0460">Magnesium</keyword>
<dbReference type="PRINTS" id="PR00326">
    <property type="entry name" value="GTP1OBG"/>
</dbReference>
<dbReference type="GO" id="GO:0043023">
    <property type="term" value="F:ribosomal large subunit binding"/>
    <property type="evidence" value="ECO:0007669"/>
    <property type="project" value="UniProtKB-UniRule"/>
</dbReference>
<dbReference type="OrthoDB" id="9807318at2"/>
<proteinExistence type="inferred from homology"/>
<dbReference type="PROSITE" id="PS51880">
    <property type="entry name" value="TGS"/>
    <property type="match status" value="1"/>
</dbReference>
<dbReference type="Gene3D" id="1.10.150.300">
    <property type="entry name" value="TGS-like domain"/>
    <property type="match status" value="1"/>
</dbReference>
<name>A0A1G7X479_9FIRM</name>
<dbReference type="PANTHER" id="PTHR23305:SF18">
    <property type="entry name" value="OBG-TYPE G DOMAIN-CONTAINING PROTEIN"/>
    <property type="match status" value="1"/>
</dbReference>
<keyword evidence="3 6" id="KW-0547">Nucleotide-binding</keyword>
<dbReference type="InterPro" id="IPR027417">
    <property type="entry name" value="P-loop_NTPase"/>
</dbReference>
<dbReference type="FunFam" id="3.10.20.30:FF:000001">
    <property type="entry name" value="Ribosome-binding ATPase YchF"/>
    <property type="match status" value="1"/>
</dbReference>
<dbReference type="InterPro" id="IPR023192">
    <property type="entry name" value="TGS-like_dom_sf"/>
</dbReference>
<comment type="similarity">
    <text evidence="6">Belongs to the TRAFAC class OBG-HflX-like GTPase superfamily. OBG GTPase family. YchF/OLA1 subfamily.</text>
</comment>
<dbReference type="GO" id="GO:0005524">
    <property type="term" value="F:ATP binding"/>
    <property type="evidence" value="ECO:0007669"/>
    <property type="project" value="UniProtKB-UniRule"/>
</dbReference>
<dbReference type="GO" id="GO:0046872">
    <property type="term" value="F:metal ion binding"/>
    <property type="evidence" value="ECO:0007669"/>
    <property type="project" value="UniProtKB-KW"/>
</dbReference>
<evidence type="ECO:0000259" key="8">
    <source>
        <dbReference type="PROSITE" id="PS51880"/>
    </source>
</evidence>
<dbReference type="Pfam" id="PF01926">
    <property type="entry name" value="MMR_HSR1"/>
    <property type="match status" value="1"/>
</dbReference>
<feature type="domain" description="OBG-type G" evidence="7">
    <location>
        <begin position="3"/>
        <end position="259"/>
    </location>
</feature>
<dbReference type="PROSITE" id="PS51710">
    <property type="entry name" value="G_OBG"/>
    <property type="match status" value="1"/>
</dbReference>
<dbReference type="FunFam" id="1.10.150.300:FF:000004">
    <property type="entry name" value="Ribosome-binding ATPase YchF"/>
    <property type="match status" value="1"/>
</dbReference>
<dbReference type="GO" id="GO:0005525">
    <property type="term" value="F:GTP binding"/>
    <property type="evidence" value="ECO:0007669"/>
    <property type="project" value="InterPro"/>
</dbReference>
<dbReference type="InterPro" id="IPR004396">
    <property type="entry name" value="ATPase_YchF/OLA1"/>
</dbReference>
<dbReference type="GO" id="GO:0005737">
    <property type="term" value="C:cytoplasm"/>
    <property type="evidence" value="ECO:0007669"/>
    <property type="project" value="TreeGrafter"/>
</dbReference>
<sequence length="366" mass="40108">MTLHAGIVGLPNVGKSTLFNAITQAGAEAANYPFCTIDPNVGMVEVPDSRLQKLAEMVNPKKVVPATVEFVDIAGLVKGASKGEGLGNKFLSHIREVDAIVHVVRCFEDENVVHVEGNVNPKRDIETIDLELILSDMESIEKRSDRTSKLLKTGDKKAQSEIALLERLKEVFNQGKGARSLTFTDDEKEILKGFPLLTLKPVLYVANVSESGLATAADNPYVQQVREIAAEEGAEVVVVCAQIEAEIAELEADEKAVFLEDLGLEESGLDRLIRVAFHLLGLMTFFTAGPIEVKAWTIYQGTKAPKAAGVIHTDFEHGFIRAEVVSYKDFVEFNGLNGARDKGLVRLEGKEYIMNNGDIVHFRFNV</sequence>
<evidence type="ECO:0000256" key="1">
    <source>
        <dbReference type="ARBA" id="ARBA00001946"/>
    </source>
</evidence>
<protein>
    <recommendedName>
        <fullName evidence="6">Ribosome-binding ATPase YchF</fullName>
    </recommendedName>
</protein>
<dbReference type="EMBL" id="FNCP01000006">
    <property type="protein sequence ID" value="SDG78982.1"/>
    <property type="molecule type" value="Genomic_DNA"/>
</dbReference>
<comment type="function">
    <text evidence="6">ATPase that binds to both the 70S ribosome and the 50S ribosomal subunit in a nucleotide-independent manner.</text>
</comment>
<evidence type="ECO:0000313" key="9">
    <source>
        <dbReference type="EMBL" id="SDG78982.1"/>
    </source>
</evidence>
<dbReference type="Gene3D" id="3.40.50.300">
    <property type="entry name" value="P-loop containing nucleotide triphosphate hydrolases"/>
    <property type="match status" value="1"/>
</dbReference>
<dbReference type="InterPro" id="IPR012675">
    <property type="entry name" value="Beta-grasp_dom_sf"/>
</dbReference>
<dbReference type="InterPro" id="IPR013029">
    <property type="entry name" value="YchF_C"/>
</dbReference>
<dbReference type="AlphaFoldDB" id="A0A1G7X479"/>
<dbReference type="PANTHER" id="PTHR23305">
    <property type="entry name" value="OBG GTPASE FAMILY"/>
    <property type="match status" value="1"/>
</dbReference>
<dbReference type="STRING" id="1121419.SAMN05443529_106118"/>
<dbReference type="Pfam" id="PF06071">
    <property type="entry name" value="YchF-GTPase_C"/>
    <property type="match status" value="1"/>
</dbReference>
<gene>
    <name evidence="6" type="primary">ychF</name>
    <name evidence="9" type="ORF">SAMN05443529_106118</name>
</gene>
<dbReference type="CDD" id="cd04867">
    <property type="entry name" value="TGS_YchF_OLA1"/>
    <property type="match status" value="1"/>
</dbReference>
<feature type="binding site" evidence="6">
    <location>
        <begin position="12"/>
        <end position="17"/>
    </location>
    <ligand>
        <name>ATP</name>
        <dbReference type="ChEBI" id="CHEBI:30616"/>
    </ligand>
</feature>
<keyword evidence="10" id="KW-1185">Reference proteome</keyword>
<dbReference type="InterPro" id="IPR031167">
    <property type="entry name" value="G_OBG"/>
</dbReference>
<organism evidence="9 10">
    <name type="scientific">Desulfosporosinus hippei DSM 8344</name>
    <dbReference type="NCBI Taxonomy" id="1121419"/>
    <lineage>
        <taxon>Bacteria</taxon>
        <taxon>Bacillati</taxon>
        <taxon>Bacillota</taxon>
        <taxon>Clostridia</taxon>
        <taxon>Eubacteriales</taxon>
        <taxon>Desulfitobacteriaceae</taxon>
        <taxon>Desulfosporosinus</taxon>
    </lineage>
</organism>
<reference evidence="10" key="1">
    <citation type="submission" date="2016-10" db="EMBL/GenBank/DDBJ databases">
        <authorList>
            <person name="Varghese N."/>
            <person name="Submissions S."/>
        </authorList>
    </citation>
    <scope>NUCLEOTIDE SEQUENCE [LARGE SCALE GENOMIC DNA]</scope>
    <source>
        <strain evidence="10">DSM 8344</strain>
    </source>
</reference>
<keyword evidence="4 6" id="KW-0067">ATP-binding</keyword>
<evidence type="ECO:0000256" key="3">
    <source>
        <dbReference type="ARBA" id="ARBA00022741"/>
    </source>
</evidence>
<dbReference type="SUPFAM" id="SSF52540">
    <property type="entry name" value="P-loop containing nucleoside triphosphate hydrolases"/>
    <property type="match status" value="1"/>
</dbReference>
<evidence type="ECO:0000256" key="6">
    <source>
        <dbReference type="HAMAP-Rule" id="MF_00944"/>
    </source>
</evidence>
<dbReference type="InterPro" id="IPR004095">
    <property type="entry name" value="TGS"/>
</dbReference>
<dbReference type="Proteomes" id="UP000198656">
    <property type="component" value="Unassembled WGS sequence"/>
</dbReference>
<keyword evidence="2" id="KW-0479">Metal-binding</keyword>
<dbReference type="Gene3D" id="3.10.20.30">
    <property type="match status" value="1"/>
</dbReference>
<dbReference type="RefSeq" id="WP_092331709.1">
    <property type="nucleotide sequence ID" value="NZ_FNCP01000006.1"/>
</dbReference>
<dbReference type="NCBIfam" id="TIGR00092">
    <property type="entry name" value="redox-regulated ATPase YchF"/>
    <property type="match status" value="1"/>
</dbReference>
<dbReference type="GO" id="GO:0016887">
    <property type="term" value="F:ATP hydrolysis activity"/>
    <property type="evidence" value="ECO:0007669"/>
    <property type="project" value="UniProtKB-UniRule"/>
</dbReference>
<evidence type="ECO:0000256" key="5">
    <source>
        <dbReference type="ARBA" id="ARBA00022842"/>
    </source>
</evidence>
<evidence type="ECO:0000256" key="4">
    <source>
        <dbReference type="ARBA" id="ARBA00022840"/>
    </source>
</evidence>
<evidence type="ECO:0000259" key="7">
    <source>
        <dbReference type="PROSITE" id="PS51710"/>
    </source>
</evidence>
<dbReference type="PIRSF" id="PIRSF006641">
    <property type="entry name" value="CHP00092"/>
    <property type="match status" value="1"/>
</dbReference>
<dbReference type="CDD" id="cd01900">
    <property type="entry name" value="YchF"/>
    <property type="match status" value="1"/>
</dbReference>
<dbReference type="HAMAP" id="MF_00944">
    <property type="entry name" value="YchF_OLA1_ATPase"/>
    <property type="match status" value="1"/>
</dbReference>
<dbReference type="InterPro" id="IPR041706">
    <property type="entry name" value="YchF_N"/>
</dbReference>
<dbReference type="InterPro" id="IPR006073">
    <property type="entry name" value="GTP-bd"/>
</dbReference>